<dbReference type="PANTHER" id="PTHR37307">
    <property type="entry name" value="CELL DIVISION PROTEIN WHIA-RELATED"/>
    <property type="match status" value="1"/>
</dbReference>
<proteinExistence type="inferred from homology"/>
<dbReference type="Gene3D" id="3.10.28.10">
    <property type="entry name" value="Homing endonucleases"/>
    <property type="match status" value="1"/>
</dbReference>
<evidence type="ECO:0000256" key="2">
    <source>
        <dbReference type="ARBA" id="ARBA00023125"/>
    </source>
</evidence>
<feature type="domain" description="WhiA LAGLIDADG-like" evidence="7">
    <location>
        <begin position="132"/>
        <end position="223"/>
    </location>
</feature>
<dbReference type="Proteomes" id="UP001451571">
    <property type="component" value="Chromosome"/>
</dbReference>
<evidence type="ECO:0000259" key="7">
    <source>
        <dbReference type="Pfam" id="PF14527"/>
    </source>
</evidence>
<dbReference type="Pfam" id="PF14527">
    <property type="entry name" value="LAGLIDADG_WhiA"/>
    <property type="match status" value="1"/>
</dbReference>
<evidence type="ECO:0000259" key="6">
    <source>
        <dbReference type="Pfam" id="PF10298"/>
    </source>
</evidence>
<dbReference type="GO" id="GO:0003677">
    <property type="term" value="F:DNA binding"/>
    <property type="evidence" value="ECO:0007669"/>
    <property type="project" value="UniProtKB-KW"/>
</dbReference>
<dbReference type="InterPro" id="IPR003802">
    <property type="entry name" value="Sporulation_regulator_WhiA"/>
</dbReference>
<dbReference type="PANTHER" id="PTHR37307:SF1">
    <property type="entry name" value="CELL DIVISION PROTEIN WHIA-RELATED"/>
    <property type="match status" value="1"/>
</dbReference>
<keyword evidence="2 4" id="KW-0238">DNA-binding</keyword>
<keyword evidence="1 4" id="KW-0132">Cell division</keyword>
<evidence type="ECO:0000313" key="8">
    <source>
        <dbReference type="EMBL" id="XAH73671.1"/>
    </source>
</evidence>
<dbReference type="InterPro" id="IPR018478">
    <property type="entry name" value="Sporu_reg_WhiA_N_dom"/>
</dbReference>
<evidence type="ECO:0000256" key="1">
    <source>
        <dbReference type="ARBA" id="ARBA00022618"/>
    </source>
</evidence>
<evidence type="ECO:0000256" key="4">
    <source>
        <dbReference type="HAMAP-Rule" id="MF_01420"/>
    </source>
</evidence>
<keyword evidence="9" id="KW-1185">Reference proteome</keyword>
<evidence type="ECO:0000256" key="3">
    <source>
        <dbReference type="ARBA" id="ARBA00023306"/>
    </source>
</evidence>
<keyword evidence="3 4" id="KW-0131">Cell cycle</keyword>
<evidence type="ECO:0000259" key="5">
    <source>
        <dbReference type="Pfam" id="PF02650"/>
    </source>
</evidence>
<dbReference type="HAMAP" id="MF_01420">
    <property type="entry name" value="HTH_type_WhiA"/>
    <property type="match status" value="1"/>
</dbReference>
<reference evidence="8 9" key="1">
    <citation type="submission" date="2024-02" db="EMBL/GenBank/DDBJ databases">
        <title>Bacterial strain from lacustrine sediment.</title>
        <authorList>
            <person name="Petit C."/>
            <person name="Fadhlaoui K."/>
        </authorList>
    </citation>
    <scope>NUCLEOTIDE SEQUENCE [LARGE SCALE GENOMIC DNA]</scope>
    <source>
        <strain evidence="8 9">IPX-CK</strain>
    </source>
</reference>
<feature type="domain" description="Sporulation transcription regulator WhiA N-terminal" evidence="6">
    <location>
        <begin position="19"/>
        <end position="105"/>
    </location>
</feature>
<protein>
    <recommendedName>
        <fullName evidence="4">Probable cell division protein WhiA</fullName>
    </recommendedName>
</protein>
<name>A0ABZ3EU16_9FIRM</name>
<dbReference type="InterPro" id="IPR027434">
    <property type="entry name" value="Homing_endonucl"/>
</dbReference>
<dbReference type="InterPro" id="IPR039518">
    <property type="entry name" value="WhiA_LAGLIDADG_dom"/>
</dbReference>
<evidence type="ECO:0000313" key="9">
    <source>
        <dbReference type="Proteomes" id="UP001451571"/>
    </source>
</evidence>
<dbReference type="EMBL" id="CP146256">
    <property type="protein sequence ID" value="XAH73671.1"/>
    <property type="molecule type" value="Genomic_DNA"/>
</dbReference>
<dbReference type="SUPFAM" id="SSF55608">
    <property type="entry name" value="Homing endonucleases"/>
    <property type="match status" value="1"/>
</dbReference>
<comment type="function">
    <text evidence="4">Involved in cell division and chromosome segregation.</text>
</comment>
<feature type="domain" description="Sporulation regulator WhiA C-terminal" evidence="5">
    <location>
        <begin position="226"/>
        <end position="309"/>
    </location>
</feature>
<accession>A0ABZ3EU16</accession>
<gene>
    <name evidence="4 8" type="primary">whiA</name>
    <name evidence="8" type="ORF">V6984_19560</name>
</gene>
<dbReference type="InterPro" id="IPR023054">
    <property type="entry name" value="Sporulation_regulator_WhiA_C"/>
</dbReference>
<dbReference type="Pfam" id="PF02650">
    <property type="entry name" value="HTH_WhiA"/>
    <property type="match status" value="1"/>
</dbReference>
<dbReference type="NCBIfam" id="TIGR00647">
    <property type="entry name" value="DNA_bind_WhiA"/>
    <property type="match status" value="1"/>
</dbReference>
<comment type="similarity">
    <text evidence="4">Belongs to the WhiA family.</text>
</comment>
<dbReference type="Pfam" id="PF10298">
    <property type="entry name" value="WhiA_N"/>
    <property type="match status" value="1"/>
</dbReference>
<organism evidence="8 9">
    <name type="scientific">Kineothrix sedimenti</name>
    <dbReference type="NCBI Taxonomy" id="3123317"/>
    <lineage>
        <taxon>Bacteria</taxon>
        <taxon>Bacillati</taxon>
        <taxon>Bacillota</taxon>
        <taxon>Clostridia</taxon>
        <taxon>Lachnospirales</taxon>
        <taxon>Lachnospiraceae</taxon>
        <taxon>Kineothrix</taxon>
    </lineage>
</organism>
<sequence>MSFSAEVKEELSRNVSPSRHCQLAELAAIISFFGKLEGSPESDMRLCLQTENEAVIRKVFTLLKKTFNIYTDIAFKELLEEYRNHTYITLFTGRERVDKVLQAVKMYEKNGIRKATENGVNPLLIKNSCCKRAFLRGTFLCTGSMSDPEKSYHLEFVCSYEEQAVRLQSLIQSFQVEAKIVIRKKYYVVYLKEGASIADLLNIMEAHVSLMNFENYRIIKEMRGSINRKVNCETANITKTVNASSKQIEDILLIRDHYGFQNLPDNIREAAQIRLEYPDATLKELGQILEPPVGKSGMNHRLRKLSELADRLRS</sequence>
<dbReference type="RefSeq" id="WP_342757274.1">
    <property type="nucleotide sequence ID" value="NZ_CP146256.1"/>
</dbReference>